<name>A0AAV3SCK8_9EURY</name>
<reference evidence="2 3" key="1">
    <citation type="journal article" date="2019" name="Int. J. Syst. Evol. Microbiol.">
        <title>The Global Catalogue of Microorganisms (GCM) 10K type strain sequencing project: providing services to taxonomists for standard genome sequencing and annotation.</title>
        <authorList>
            <consortium name="The Broad Institute Genomics Platform"/>
            <consortium name="The Broad Institute Genome Sequencing Center for Infectious Disease"/>
            <person name="Wu L."/>
            <person name="Ma J."/>
        </authorList>
    </citation>
    <scope>NUCLEOTIDE SEQUENCE [LARGE SCALE GENOMIC DNA]</scope>
    <source>
        <strain evidence="2 3">JCM 16330</strain>
    </source>
</reference>
<feature type="compositionally biased region" description="Basic and acidic residues" evidence="1">
    <location>
        <begin position="51"/>
        <end position="60"/>
    </location>
</feature>
<proteinExistence type="predicted"/>
<comment type="caution">
    <text evidence="2">The sequence shown here is derived from an EMBL/GenBank/DDBJ whole genome shotgun (WGS) entry which is preliminary data.</text>
</comment>
<dbReference type="Proteomes" id="UP001500837">
    <property type="component" value="Unassembled WGS sequence"/>
</dbReference>
<feature type="compositionally biased region" description="Basic and acidic residues" evidence="1">
    <location>
        <begin position="29"/>
        <end position="43"/>
    </location>
</feature>
<dbReference type="AlphaFoldDB" id="A0AAV3SCK8"/>
<sequence length="60" mass="6638">MVRMDGVEQPLAAIQRGESATDPAASLVKEARERDDLRVHSDPEPVAFDDGQYKRDVIDA</sequence>
<gene>
    <name evidence="2" type="ORF">GCM10009066_27660</name>
</gene>
<feature type="region of interest" description="Disordered" evidence="1">
    <location>
        <begin position="1"/>
        <end position="60"/>
    </location>
</feature>
<evidence type="ECO:0000256" key="1">
    <source>
        <dbReference type="SAM" id="MobiDB-lite"/>
    </source>
</evidence>
<accession>A0AAV3SCK8</accession>
<keyword evidence="3" id="KW-1185">Reference proteome</keyword>
<evidence type="ECO:0000313" key="3">
    <source>
        <dbReference type="Proteomes" id="UP001500837"/>
    </source>
</evidence>
<organism evidence="2 3">
    <name type="scientific">Halarchaeum salinum</name>
    <dbReference type="NCBI Taxonomy" id="489912"/>
    <lineage>
        <taxon>Archaea</taxon>
        <taxon>Methanobacteriati</taxon>
        <taxon>Methanobacteriota</taxon>
        <taxon>Stenosarchaea group</taxon>
        <taxon>Halobacteria</taxon>
        <taxon>Halobacteriales</taxon>
        <taxon>Halobacteriaceae</taxon>
    </lineage>
</organism>
<dbReference type="EMBL" id="BAAABL010000092">
    <property type="protein sequence ID" value="GAA0313003.1"/>
    <property type="molecule type" value="Genomic_DNA"/>
</dbReference>
<protein>
    <submittedName>
        <fullName evidence="2">Uncharacterized protein</fullName>
    </submittedName>
</protein>
<dbReference type="RefSeq" id="WP_343749366.1">
    <property type="nucleotide sequence ID" value="NZ_BAAABL010000092.1"/>
</dbReference>
<evidence type="ECO:0000313" key="2">
    <source>
        <dbReference type="EMBL" id="GAA0313003.1"/>
    </source>
</evidence>